<dbReference type="InterPro" id="IPR000477">
    <property type="entry name" value="RT_dom"/>
</dbReference>
<dbReference type="GO" id="GO:0090615">
    <property type="term" value="P:mitochondrial mRNA processing"/>
    <property type="evidence" value="ECO:0007669"/>
    <property type="project" value="TreeGrafter"/>
</dbReference>
<keyword evidence="2" id="KW-0496">Mitochondrion</keyword>
<dbReference type="SUPFAM" id="SSF56672">
    <property type="entry name" value="DNA/RNA polymerases"/>
    <property type="match status" value="1"/>
</dbReference>
<keyword evidence="2" id="KW-0548">Nucleotidyltransferase</keyword>
<gene>
    <name evidence="2" type="primary">orf6</name>
</gene>
<geneLocation type="mitochondrion" evidence="2"/>
<keyword evidence="2" id="KW-0808">Transferase</keyword>
<accession>A0A2U9GJ32</accession>
<dbReference type="PROSITE" id="PS50878">
    <property type="entry name" value="RT_POL"/>
    <property type="match status" value="1"/>
</dbReference>
<dbReference type="Pfam" id="PF00078">
    <property type="entry name" value="RVT_1"/>
    <property type="match status" value="1"/>
</dbReference>
<dbReference type="RefSeq" id="YP_009495515.1">
    <property type="nucleotide sequence ID" value="NC_037989.1"/>
</dbReference>
<dbReference type="InterPro" id="IPR024937">
    <property type="entry name" value="Domain_X"/>
</dbReference>
<dbReference type="EMBL" id="MG148339">
    <property type="protein sequence ID" value="AWQ64245.1"/>
    <property type="molecule type" value="Genomic_DNA"/>
</dbReference>
<proteinExistence type="predicted"/>
<dbReference type="GO" id="GO:0005739">
    <property type="term" value="C:mitochondrion"/>
    <property type="evidence" value="ECO:0007669"/>
    <property type="project" value="TreeGrafter"/>
</dbReference>
<protein>
    <submittedName>
        <fullName evidence="2">Reverse transcriptase</fullName>
    </submittedName>
</protein>
<reference evidence="2" key="1">
    <citation type="journal article" date="2018" name="Genome Biol. Evol.">
        <title>Recurrent loss, horizontal transfer, and the obscure origins of mitochondrial introns in diatoms (Bacillariophyta).</title>
        <authorList>
            <person name="Guillory W.X."/>
            <person name="Onyshchenko A."/>
            <person name="Ruck E.C."/>
            <person name="Parks M."/>
            <person name="Nakov T."/>
            <person name="Wickett N.J."/>
            <person name="Alverson A.J."/>
        </authorList>
    </citation>
    <scope>NUCLEOTIDE SEQUENCE</scope>
</reference>
<dbReference type="PANTHER" id="PTHR33642">
    <property type="entry name" value="COX1/OXI3 INTRON 1 PROTEIN-RELATED"/>
    <property type="match status" value="1"/>
</dbReference>
<evidence type="ECO:0000259" key="1">
    <source>
        <dbReference type="PROSITE" id="PS50878"/>
    </source>
</evidence>
<feature type="domain" description="Reverse transcriptase" evidence="1">
    <location>
        <begin position="121"/>
        <end position="424"/>
    </location>
</feature>
<keyword evidence="2" id="KW-0695">RNA-directed DNA polymerase</keyword>
<dbReference type="CDD" id="cd01651">
    <property type="entry name" value="RT_G2_intron"/>
    <property type="match status" value="1"/>
</dbReference>
<sequence>MPCTNYGARTRSLVKSGNTLKECRYFKGTGLSVRYFSSEGDLSSQEAVANELALLEVNSRKNNIDGVNINVHSLLGMPEFWILCYESIKSNPGVHTPGGSALVLDEPITLDGIDLEFFKKLSTSILRGSFRFGLIRRVDIPKPQGGTRPLGIADSRDKIVQKGMAVILEVLTEHRFLDCSHGCRRGRSCHTALSYIKKKVPSGLWAIEGDISKCFDRFNHKRLVSLVKKKYLSQQVFIDLLYKALRAKIISINDSFVTKIGTPQGSVVSPVLCNILLHELDTFILEGKLLAKYRSGRQVTQNHKYVAFLKPSALEHQTAKAIRREKGKLKMWKYYQKLRISKLKSARLQNIQRFKYKGRNRRLSYVRYVDDFIIFVWGNKNDCLEIKMLVKQFLKGNLDLDLSDEKTKITYLKKNKALFLGFQLWQSPITLMSSKKDINPVGKIDRDKMNSKFRGATTTLPRLRITFSMDEVLRKLVDKGLLRFKNGQFFPTSYKPGLAYSIPNIVNYLKVVFRGYANYYGYGHNWYNAKSIYNYFGKYCVAMTIAHKTKSKVSKVFKKFGNDLVCTDSENKTIAKFGSLSNSEFKKGVKNSFPITIPNPSVLLMKNLKFAKQHLIKWPCVVCGSPAVMHHVKHIRKALKKLKPNTYNYWLTAMRLVNRKTLPVCTRHHKDIHDGIYSGESLRSLFDTFQNNGVGFNKKKAEALIEKAEGALKRKKSEKSEKKK</sequence>
<dbReference type="InterPro" id="IPR043502">
    <property type="entry name" value="DNA/RNA_pol_sf"/>
</dbReference>
<dbReference type="Pfam" id="PF01348">
    <property type="entry name" value="Intron_maturas2"/>
    <property type="match status" value="1"/>
</dbReference>
<dbReference type="AlphaFoldDB" id="A0A2U9GJ32"/>
<organism evidence="2">
    <name type="scientific">Psammoneis japonica</name>
    <dbReference type="NCBI Taxonomy" id="517775"/>
    <lineage>
        <taxon>Eukaryota</taxon>
        <taxon>Sar</taxon>
        <taxon>Stramenopiles</taxon>
        <taxon>Ochrophyta</taxon>
        <taxon>Bacillariophyta</taxon>
        <taxon>Mediophyceae</taxon>
        <taxon>Biddulphiophycidae</taxon>
        <taxon>Triceratiales</taxon>
        <taxon>Plagiogrammaceae</taxon>
        <taxon>Psammoneis</taxon>
    </lineage>
</organism>
<evidence type="ECO:0000313" key="2">
    <source>
        <dbReference type="EMBL" id="AWQ64245.1"/>
    </source>
</evidence>
<dbReference type="GO" id="GO:0006315">
    <property type="term" value="P:homing of group II introns"/>
    <property type="evidence" value="ECO:0007669"/>
    <property type="project" value="TreeGrafter"/>
</dbReference>
<dbReference type="PANTHER" id="PTHR33642:SF4">
    <property type="entry name" value="COX1_OXI3 INTRON 1 PROTEIN-RELATED"/>
    <property type="match status" value="1"/>
</dbReference>
<name>A0A2U9GJ32_9STRA</name>
<dbReference type="GeneID" id="36957489"/>
<dbReference type="GO" id="GO:0003964">
    <property type="term" value="F:RNA-directed DNA polymerase activity"/>
    <property type="evidence" value="ECO:0007669"/>
    <property type="project" value="UniProtKB-KW"/>
</dbReference>